<evidence type="ECO:0000256" key="1">
    <source>
        <dbReference type="SAM" id="Phobius"/>
    </source>
</evidence>
<feature type="transmembrane region" description="Helical" evidence="1">
    <location>
        <begin position="64"/>
        <end position="85"/>
    </location>
</feature>
<feature type="domain" description="Potassium channel" evidence="2">
    <location>
        <begin position="214"/>
        <end position="286"/>
    </location>
</feature>
<organism evidence="3 4">
    <name type="scientific">Megamonas hypermegale</name>
    <dbReference type="NCBI Taxonomy" id="158847"/>
    <lineage>
        <taxon>Bacteria</taxon>
        <taxon>Bacillati</taxon>
        <taxon>Bacillota</taxon>
        <taxon>Negativicutes</taxon>
        <taxon>Selenomonadales</taxon>
        <taxon>Selenomonadaceae</taxon>
        <taxon>Megamonas</taxon>
    </lineage>
</organism>
<dbReference type="InterPro" id="IPR013099">
    <property type="entry name" value="K_chnl_dom"/>
</dbReference>
<keyword evidence="1" id="KW-0812">Transmembrane</keyword>
<feature type="transmembrane region" description="Helical" evidence="1">
    <location>
        <begin position="7"/>
        <end position="27"/>
    </location>
</feature>
<feature type="transmembrane region" description="Helical" evidence="1">
    <location>
        <begin position="204"/>
        <end position="227"/>
    </location>
</feature>
<feature type="transmembrane region" description="Helical" evidence="1">
    <location>
        <begin position="129"/>
        <end position="149"/>
    </location>
</feature>
<reference evidence="3 4" key="1">
    <citation type="submission" date="2018-06" db="EMBL/GenBank/DDBJ databases">
        <authorList>
            <consortium name="Pathogen Informatics"/>
            <person name="Doyle S."/>
        </authorList>
    </citation>
    <scope>NUCLEOTIDE SEQUENCE [LARGE SCALE GENOMIC DNA]</scope>
    <source>
        <strain evidence="3 4">NCTC10571</strain>
    </source>
</reference>
<keyword evidence="1" id="KW-1133">Transmembrane helix</keyword>
<dbReference type="AlphaFoldDB" id="A0A378NVS8"/>
<evidence type="ECO:0000259" key="2">
    <source>
        <dbReference type="Pfam" id="PF07885"/>
    </source>
</evidence>
<evidence type="ECO:0000313" key="4">
    <source>
        <dbReference type="Proteomes" id="UP000255234"/>
    </source>
</evidence>
<proteinExistence type="predicted"/>
<accession>A0A378NVS8</accession>
<feature type="transmembrane region" description="Helical" evidence="1">
    <location>
        <begin position="264"/>
        <end position="287"/>
    </location>
</feature>
<feature type="transmembrane region" description="Helical" evidence="1">
    <location>
        <begin position="161"/>
        <end position="184"/>
    </location>
</feature>
<dbReference type="Pfam" id="PF07885">
    <property type="entry name" value="Ion_trans_2"/>
    <property type="match status" value="1"/>
</dbReference>
<protein>
    <submittedName>
        <fullName evidence="3">Ion channel</fullName>
    </submittedName>
</protein>
<keyword evidence="1" id="KW-0472">Membrane</keyword>
<feature type="transmembrane region" description="Helical" evidence="1">
    <location>
        <begin position="239"/>
        <end position="258"/>
    </location>
</feature>
<dbReference type="Proteomes" id="UP000255234">
    <property type="component" value="Unassembled WGS sequence"/>
</dbReference>
<gene>
    <name evidence="3" type="ORF">NCTC10571_02186</name>
</gene>
<name>A0A378NVS8_9FIRM</name>
<dbReference type="Gene3D" id="1.10.287.70">
    <property type="match status" value="1"/>
</dbReference>
<evidence type="ECO:0000313" key="3">
    <source>
        <dbReference type="EMBL" id="STY71997.1"/>
    </source>
</evidence>
<dbReference type="EMBL" id="UGPP01000001">
    <property type="protein sequence ID" value="STY71997.1"/>
    <property type="molecule type" value="Genomic_DNA"/>
</dbReference>
<sequence length="293" mass="33961">MIQILQELSILCLSTIFMLFFLLINIYHKEIYFTIDSTTLFIKAHIIAKQPIKFLYTTICKSSILFRLLSLILICGLCLCLFFYLTKNFSLIFSTILVIPLSLFIIYIFYYLISLLSIILIKIINVGSFSLNFIFALIYINLCLIYFAYPLSSNLLIHNIAFYLSFLNLILCYLLLANTLKFILQNILAYTNIFNHSNLWKVALLIIFYFLSTLTLFCYIGSIYYVDAYSINNPNIFDLFYYVVITFGTIGYGDIYPTCYYTKAIAILIVFTSISCISIMLSSFLSVSHEKNK</sequence>
<feature type="transmembrane region" description="Helical" evidence="1">
    <location>
        <begin position="97"/>
        <end position="123"/>
    </location>
</feature>
<dbReference type="SUPFAM" id="SSF81324">
    <property type="entry name" value="Voltage-gated potassium channels"/>
    <property type="match status" value="1"/>
</dbReference>
<dbReference type="RefSeq" id="WP_115152110.1">
    <property type="nucleotide sequence ID" value="NZ_UGPP01000001.1"/>
</dbReference>